<evidence type="ECO:0000256" key="1">
    <source>
        <dbReference type="SAM" id="MobiDB-lite"/>
    </source>
</evidence>
<sequence length="147" mass="16325">MRFFQKPTNLRISYVHIIRTNIFGNFACYWPTSPQNTGNLLVTANFLIKRAIGRKVVLAAASSETKPTDQEKIRDLSIVQTTKPSISPWSKRHASSSSRGTRRRRGNNPPESTGIVSPPKKLYPLSRSLFLPFVPGPNFTPSSAPTG</sequence>
<feature type="region of interest" description="Disordered" evidence="1">
    <location>
        <begin position="61"/>
        <end position="121"/>
    </location>
</feature>
<dbReference type="EMBL" id="JAACXV010004231">
    <property type="protein sequence ID" value="KAF7277086.1"/>
    <property type="molecule type" value="Genomic_DNA"/>
</dbReference>
<comment type="caution">
    <text evidence="2">The sequence shown here is derived from an EMBL/GenBank/DDBJ whole genome shotgun (WGS) entry which is preliminary data.</text>
</comment>
<feature type="compositionally biased region" description="Basic and acidic residues" evidence="1">
    <location>
        <begin position="66"/>
        <end position="75"/>
    </location>
</feature>
<dbReference type="Proteomes" id="UP000625711">
    <property type="component" value="Unassembled WGS sequence"/>
</dbReference>
<name>A0A834IDM5_RHYFE</name>
<evidence type="ECO:0000313" key="2">
    <source>
        <dbReference type="EMBL" id="KAF7277086.1"/>
    </source>
</evidence>
<protein>
    <submittedName>
        <fullName evidence="2">Uncharacterized protein</fullName>
    </submittedName>
</protein>
<evidence type="ECO:0000313" key="3">
    <source>
        <dbReference type="Proteomes" id="UP000625711"/>
    </source>
</evidence>
<keyword evidence="3" id="KW-1185">Reference proteome</keyword>
<proteinExistence type="predicted"/>
<organism evidence="2 3">
    <name type="scientific">Rhynchophorus ferrugineus</name>
    <name type="common">Red palm weevil</name>
    <name type="synonym">Curculio ferrugineus</name>
    <dbReference type="NCBI Taxonomy" id="354439"/>
    <lineage>
        <taxon>Eukaryota</taxon>
        <taxon>Metazoa</taxon>
        <taxon>Ecdysozoa</taxon>
        <taxon>Arthropoda</taxon>
        <taxon>Hexapoda</taxon>
        <taxon>Insecta</taxon>
        <taxon>Pterygota</taxon>
        <taxon>Neoptera</taxon>
        <taxon>Endopterygota</taxon>
        <taxon>Coleoptera</taxon>
        <taxon>Polyphaga</taxon>
        <taxon>Cucujiformia</taxon>
        <taxon>Curculionidae</taxon>
        <taxon>Dryophthorinae</taxon>
        <taxon>Rhynchophorus</taxon>
    </lineage>
</organism>
<gene>
    <name evidence="2" type="ORF">GWI33_009460</name>
</gene>
<feature type="compositionally biased region" description="Basic residues" evidence="1">
    <location>
        <begin position="90"/>
        <end position="106"/>
    </location>
</feature>
<feature type="compositionally biased region" description="Polar residues" evidence="1">
    <location>
        <begin position="78"/>
        <end position="88"/>
    </location>
</feature>
<accession>A0A834IDM5</accession>
<reference evidence="2" key="1">
    <citation type="submission" date="2020-08" db="EMBL/GenBank/DDBJ databases">
        <title>Genome sequencing and assembly of the red palm weevil Rhynchophorus ferrugineus.</title>
        <authorList>
            <person name="Dias G.B."/>
            <person name="Bergman C.M."/>
            <person name="Manee M."/>
        </authorList>
    </citation>
    <scope>NUCLEOTIDE SEQUENCE</scope>
    <source>
        <strain evidence="2">AA-2017</strain>
        <tissue evidence="2">Whole larva</tissue>
    </source>
</reference>
<dbReference type="AlphaFoldDB" id="A0A834IDM5"/>